<comment type="caution">
    <text evidence="3">The sequence shown here is derived from an EMBL/GenBank/DDBJ whole genome shotgun (WGS) entry which is preliminary data.</text>
</comment>
<name>A0A5C6XCR8_9DELT</name>
<gene>
    <name evidence="3" type="ORF">FRC98_07615</name>
</gene>
<keyword evidence="2" id="KW-0812">Transmembrane</keyword>
<dbReference type="AlphaFoldDB" id="A0A5C6XCR8"/>
<keyword evidence="4" id="KW-1185">Reference proteome</keyword>
<feature type="compositionally biased region" description="Basic and acidic residues" evidence="1">
    <location>
        <begin position="112"/>
        <end position="121"/>
    </location>
</feature>
<keyword evidence="2" id="KW-1133">Transmembrane helix</keyword>
<organism evidence="3 4">
    <name type="scientific">Lujinxingia vulgaris</name>
    <dbReference type="NCBI Taxonomy" id="2600176"/>
    <lineage>
        <taxon>Bacteria</taxon>
        <taxon>Deltaproteobacteria</taxon>
        <taxon>Bradymonadales</taxon>
        <taxon>Lujinxingiaceae</taxon>
        <taxon>Lujinxingia</taxon>
    </lineage>
</organism>
<protein>
    <submittedName>
        <fullName evidence="3">Uncharacterized protein</fullName>
    </submittedName>
</protein>
<feature type="transmembrane region" description="Helical" evidence="2">
    <location>
        <begin position="58"/>
        <end position="79"/>
    </location>
</feature>
<feature type="compositionally biased region" description="Low complexity" evidence="1">
    <location>
        <begin position="34"/>
        <end position="47"/>
    </location>
</feature>
<dbReference type="EMBL" id="VOSM01000003">
    <property type="protein sequence ID" value="TXD37551.1"/>
    <property type="molecule type" value="Genomic_DNA"/>
</dbReference>
<evidence type="ECO:0000313" key="4">
    <source>
        <dbReference type="Proteomes" id="UP000321412"/>
    </source>
</evidence>
<feature type="region of interest" description="Disordered" evidence="1">
    <location>
        <begin position="34"/>
        <end position="53"/>
    </location>
</feature>
<dbReference type="RefSeq" id="WP_146980707.1">
    <property type="nucleotide sequence ID" value="NZ_VOSM01000003.1"/>
</dbReference>
<dbReference type="Proteomes" id="UP000321412">
    <property type="component" value="Unassembled WGS sequence"/>
</dbReference>
<accession>A0A5C6XCR8</accession>
<sequence length="291" mass="31835">MSTKKPNTGRNGAVESHQLDDGAFELVVDEVSTASARAAGGTSTSKSAPKEGGGRGKLLALGGVAALGIGAVVAATMMFGDTAEPGKDDVELEEVPSFRPYEGSGAVAEPSPEPRVRERRPSQGWEVEEQGDELLVNGEPAEADWRITERDVIGKEIDGERIIADSKGEPMSKIEAEIRAQKMVESIDNAEYEFERRGRIRDALNSRIMVPSREGIGRVELAPGVTLGEELQEKLIQRYGRSGGALKGSSEEEVIVEDEEYYDDLDEAYDEEFYPEDEEYLEDEAWEDPTY</sequence>
<reference evidence="3 4" key="1">
    <citation type="submission" date="2019-08" db="EMBL/GenBank/DDBJ databases">
        <title>Bradymonadales sp. TMQ4.</title>
        <authorList>
            <person name="Liang Q."/>
        </authorList>
    </citation>
    <scope>NUCLEOTIDE SEQUENCE [LARGE SCALE GENOMIC DNA]</scope>
    <source>
        <strain evidence="3 4">TMQ4</strain>
    </source>
</reference>
<feature type="compositionally biased region" description="Polar residues" evidence="1">
    <location>
        <begin position="1"/>
        <end position="10"/>
    </location>
</feature>
<feature type="region of interest" description="Disordered" evidence="1">
    <location>
        <begin position="266"/>
        <end position="291"/>
    </location>
</feature>
<feature type="region of interest" description="Disordered" evidence="1">
    <location>
        <begin position="97"/>
        <end position="130"/>
    </location>
</feature>
<evidence type="ECO:0000256" key="2">
    <source>
        <dbReference type="SAM" id="Phobius"/>
    </source>
</evidence>
<evidence type="ECO:0000256" key="1">
    <source>
        <dbReference type="SAM" id="MobiDB-lite"/>
    </source>
</evidence>
<feature type="region of interest" description="Disordered" evidence="1">
    <location>
        <begin position="1"/>
        <end position="21"/>
    </location>
</feature>
<evidence type="ECO:0000313" key="3">
    <source>
        <dbReference type="EMBL" id="TXD37551.1"/>
    </source>
</evidence>
<dbReference type="OrthoDB" id="5511847at2"/>
<keyword evidence="2" id="KW-0472">Membrane</keyword>
<proteinExistence type="predicted"/>